<gene>
    <name evidence="1" type="ORF">A3E44_03030</name>
</gene>
<comment type="caution">
    <text evidence="1">The sequence shown here is derived from an EMBL/GenBank/DDBJ whole genome shotgun (WGS) entry which is preliminary data.</text>
</comment>
<proteinExistence type="predicted"/>
<evidence type="ECO:0008006" key="3">
    <source>
        <dbReference type="Google" id="ProtNLM"/>
    </source>
</evidence>
<dbReference type="AlphaFoldDB" id="A0A1F8AU07"/>
<dbReference type="Proteomes" id="UP000178603">
    <property type="component" value="Unassembled WGS sequence"/>
</dbReference>
<sequence>MDKLETHRKFLESYISLLEELVSRAEGSTDPKFVAQLRTAERSFNFLLDQVSNKTEYKVFNVQEIHALKQRRDKVADMASKIIEKSDETRKRYESYCDNLKDPRKLSALL</sequence>
<organism evidence="1 2">
    <name type="scientific">Candidatus Woesebacteria bacterium RIFCSPHIGHO2_12_FULL_41_24</name>
    <dbReference type="NCBI Taxonomy" id="1802510"/>
    <lineage>
        <taxon>Bacteria</taxon>
        <taxon>Candidatus Woeseibacteriota</taxon>
    </lineage>
</organism>
<accession>A0A1F8AU07</accession>
<evidence type="ECO:0000313" key="2">
    <source>
        <dbReference type="Proteomes" id="UP000178603"/>
    </source>
</evidence>
<name>A0A1F8AU07_9BACT</name>
<evidence type="ECO:0000313" key="1">
    <source>
        <dbReference type="EMBL" id="OGM55233.1"/>
    </source>
</evidence>
<protein>
    <recommendedName>
        <fullName evidence="3">ThiD2 domain-containing protein</fullName>
    </recommendedName>
</protein>
<reference evidence="1 2" key="1">
    <citation type="journal article" date="2016" name="Nat. Commun.">
        <title>Thousands of microbial genomes shed light on interconnected biogeochemical processes in an aquifer system.</title>
        <authorList>
            <person name="Anantharaman K."/>
            <person name="Brown C.T."/>
            <person name="Hug L.A."/>
            <person name="Sharon I."/>
            <person name="Castelle C.J."/>
            <person name="Probst A.J."/>
            <person name="Thomas B.C."/>
            <person name="Singh A."/>
            <person name="Wilkins M.J."/>
            <person name="Karaoz U."/>
            <person name="Brodie E.L."/>
            <person name="Williams K.H."/>
            <person name="Hubbard S.S."/>
            <person name="Banfield J.F."/>
        </authorList>
    </citation>
    <scope>NUCLEOTIDE SEQUENCE [LARGE SCALE GENOMIC DNA]</scope>
</reference>
<dbReference type="EMBL" id="MGGW01000004">
    <property type="protein sequence ID" value="OGM55233.1"/>
    <property type="molecule type" value="Genomic_DNA"/>
</dbReference>